<dbReference type="Pfam" id="PF01544">
    <property type="entry name" value="CorA"/>
    <property type="match status" value="1"/>
</dbReference>
<proteinExistence type="inferred from homology"/>
<dbReference type="InterPro" id="IPR045861">
    <property type="entry name" value="CorA_cytoplasmic_dom"/>
</dbReference>
<comment type="subcellular location">
    <subcellularLocation>
        <location evidence="1">Cell membrane</location>
        <topology evidence="1">Multi-pass membrane protein</topology>
    </subcellularLocation>
    <subcellularLocation>
        <location evidence="8">Membrane</location>
        <topology evidence="8">Multi-pass membrane protein</topology>
    </subcellularLocation>
</comment>
<feature type="coiled-coil region" evidence="9">
    <location>
        <begin position="181"/>
        <end position="208"/>
    </location>
</feature>
<dbReference type="EMBL" id="CP113524">
    <property type="protein sequence ID" value="WAJ23873.1"/>
    <property type="molecule type" value="Genomic_DNA"/>
</dbReference>
<evidence type="ECO:0000313" key="11">
    <source>
        <dbReference type="EMBL" id="WAJ23873.1"/>
    </source>
</evidence>
<dbReference type="NCBIfam" id="TIGR00383">
    <property type="entry name" value="corA"/>
    <property type="match status" value="1"/>
</dbReference>
<dbReference type="CDD" id="cd12828">
    <property type="entry name" value="TmCorA-like_1"/>
    <property type="match status" value="1"/>
</dbReference>
<dbReference type="RefSeq" id="WP_268115167.1">
    <property type="nucleotide sequence ID" value="NZ_CP113524.1"/>
</dbReference>
<feature type="region of interest" description="Disordered" evidence="10">
    <location>
        <begin position="1"/>
        <end position="22"/>
    </location>
</feature>
<name>A0ABY7AC60_9FIRM</name>
<dbReference type="SUPFAM" id="SSF143865">
    <property type="entry name" value="CorA soluble domain-like"/>
    <property type="match status" value="1"/>
</dbReference>
<evidence type="ECO:0000256" key="8">
    <source>
        <dbReference type="RuleBase" id="RU362010"/>
    </source>
</evidence>
<dbReference type="Gene3D" id="1.20.58.340">
    <property type="entry name" value="Magnesium transport protein CorA, transmembrane region"/>
    <property type="match status" value="2"/>
</dbReference>
<keyword evidence="9" id="KW-0175">Coiled coil</keyword>
<evidence type="ECO:0000256" key="3">
    <source>
        <dbReference type="ARBA" id="ARBA00022448"/>
    </source>
</evidence>
<evidence type="ECO:0000256" key="6">
    <source>
        <dbReference type="ARBA" id="ARBA00022989"/>
    </source>
</evidence>
<comment type="function">
    <text evidence="8">Mediates influx of magnesium ions.</text>
</comment>
<dbReference type="PANTHER" id="PTHR46494:SF1">
    <property type="entry name" value="CORA FAMILY METAL ION TRANSPORTER (EUROFUNG)"/>
    <property type="match status" value="1"/>
</dbReference>
<gene>
    <name evidence="8 11" type="primary">corA</name>
    <name evidence="11" type="ORF">OW255_20375</name>
</gene>
<evidence type="ECO:0000256" key="10">
    <source>
        <dbReference type="SAM" id="MobiDB-lite"/>
    </source>
</evidence>
<dbReference type="InterPro" id="IPR004488">
    <property type="entry name" value="Mg/Co-transport_prot_CorA"/>
</dbReference>
<dbReference type="InterPro" id="IPR045863">
    <property type="entry name" value="CorA_TM1_TM2"/>
</dbReference>
<dbReference type="PANTHER" id="PTHR46494">
    <property type="entry name" value="CORA FAMILY METAL ION TRANSPORTER (EUROFUNG)"/>
    <property type="match status" value="1"/>
</dbReference>
<evidence type="ECO:0000256" key="2">
    <source>
        <dbReference type="ARBA" id="ARBA00009765"/>
    </source>
</evidence>
<keyword evidence="3 8" id="KW-0813">Transport</keyword>
<protein>
    <recommendedName>
        <fullName evidence="8">Magnesium transport protein CorA</fullName>
    </recommendedName>
</protein>
<comment type="similarity">
    <text evidence="2 8">Belongs to the CorA metal ion transporter (MIT) (TC 1.A.35) family.</text>
</comment>
<feature type="transmembrane region" description="Helical" evidence="8">
    <location>
        <begin position="296"/>
        <end position="316"/>
    </location>
</feature>
<evidence type="ECO:0000313" key="12">
    <source>
        <dbReference type="Proteomes" id="UP001163115"/>
    </source>
</evidence>
<keyword evidence="8" id="KW-0406">Ion transport</keyword>
<evidence type="ECO:0000256" key="9">
    <source>
        <dbReference type="SAM" id="Coils"/>
    </source>
</evidence>
<feature type="transmembrane region" description="Helical" evidence="8">
    <location>
        <begin position="328"/>
        <end position="348"/>
    </location>
</feature>
<dbReference type="SUPFAM" id="SSF144083">
    <property type="entry name" value="Magnesium transport protein CorA, transmembrane region"/>
    <property type="match status" value="1"/>
</dbReference>
<accession>A0ABY7AC60</accession>
<dbReference type="Gene3D" id="3.30.460.20">
    <property type="entry name" value="CorA soluble domain-like"/>
    <property type="match status" value="1"/>
</dbReference>
<keyword evidence="8" id="KW-0460">Magnesium</keyword>
<keyword evidence="12" id="KW-1185">Reference proteome</keyword>
<keyword evidence="6 8" id="KW-1133">Transmembrane helix</keyword>
<evidence type="ECO:0000256" key="7">
    <source>
        <dbReference type="ARBA" id="ARBA00023136"/>
    </source>
</evidence>
<dbReference type="InterPro" id="IPR002523">
    <property type="entry name" value="MgTranspt_CorA/ZnTranspt_ZntB"/>
</dbReference>
<keyword evidence="5 8" id="KW-0812">Transmembrane</keyword>
<keyword evidence="7 8" id="KW-0472">Membrane</keyword>
<dbReference type="Proteomes" id="UP001163115">
    <property type="component" value="Chromosome"/>
</dbReference>
<reference evidence="11" key="1">
    <citation type="submission" date="2022-11" db="EMBL/GenBank/DDBJ databases">
        <title>Lacrimispora xylanolytica sy1, complete genome.</title>
        <authorList>
            <person name="Choi S."/>
        </authorList>
    </citation>
    <scope>NUCLEOTIDE SEQUENCE</scope>
    <source>
        <strain evidence="11">Sy1</strain>
    </source>
</reference>
<evidence type="ECO:0000256" key="1">
    <source>
        <dbReference type="ARBA" id="ARBA00004651"/>
    </source>
</evidence>
<keyword evidence="4 8" id="KW-1003">Cell membrane</keyword>
<organism evidence="11 12">
    <name type="scientific">Lacrimispora xylanolytica</name>
    <dbReference type="NCBI Taxonomy" id="29375"/>
    <lineage>
        <taxon>Bacteria</taxon>
        <taxon>Bacillati</taxon>
        <taxon>Bacillota</taxon>
        <taxon>Clostridia</taxon>
        <taxon>Lachnospirales</taxon>
        <taxon>Lachnospiraceae</taxon>
        <taxon>Lacrimispora</taxon>
    </lineage>
</organism>
<evidence type="ECO:0000256" key="5">
    <source>
        <dbReference type="ARBA" id="ARBA00022692"/>
    </source>
</evidence>
<evidence type="ECO:0000256" key="4">
    <source>
        <dbReference type="ARBA" id="ARBA00022475"/>
    </source>
</evidence>
<sequence>MDSKDTIQPGSADRKNQSNNAPDITDKITIEIIEYSPTSYKTYQKNLRDLEHLKALKNIPEHSVRWINVDGVDDETALKALGNSFHIHPLIIQSILSPNERAKIEEYKDSLHVTAKMLYYSKNELVVEKLNLILGPNYVITFGEISGDVFDGIRNHVKAEGSPVRNYGGDYLMYLILDALAESYFDILETLKEQIDSLEDRVMEKTDQDHLLEIRRIKKELMKISKYIWPLRDVASLLGREAMELIRPATEPYLRDVYNRIVQAIDTTEICRDLLSGLADLHLSNTSNRLNEIMKVLTVISTIFIPLTFIAGIYGMNFAYMPELKLPWGYAATWGVMLAIAGCMIYYFKKKKWF</sequence>